<proteinExistence type="predicted"/>
<dbReference type="CDD" id="cd00077">
    <property type="entry name" value="HDc"/>
    <property type="match status" value="1"/>
</dbReference>
<evidence type="ECO:0000259" key="1">
    <source>
        <dbReference type="SMART" id="SM00471"/>
    </source>
</evidence>
<dbReference type="SMART" id="SM00471">
    <property type="entry name" value="HDc"/>
    <property type="match status" value="1"/>
</dbReference>
<dbReference type="Pfam" id="PF01966">
    <property type="entry name" value="HD"/>
    <property type="match status" value="1"/>
</dbReference>
<dbReference type="InterPro" id="IPR006675">
    <property type="entry name" value="HDIG_dom"/>
</dbReference>
<protein>
    <submittedName>
        <fullName evidence="2">HD domain-containing protein</fullName>
    </submittedName>
</protein>
<dbReference type="Gene3D" id="1.10.3210.10">
    <property type="entry name" value="Hypothetical protein af1432"/>
    <property type="match status" value="1"/>
</dbReference>
<dbReference type="NCBIfam" id="TIGR00277">
    <property type="entry name" value="HDIG"/>
    <property type="match status" value="1"/>
</dbReference>
<dbReference type="Proteomes" id="UP001329915">
    <property type="component" value="Chromosome"/>
</dbReference>
<dbReference type="AlphaFoldDB" id="A0AAU0UJT8"/>
<keyword evidence="3" id="KW-1185">Reference proteome</keyword>
<gene>
    <name evidence="2" type="ORF">MFMK1_000188</name>
</gene>
<dbReference type="InterPro" id="IPR006674">
    <property type="entry name" value="HD_domain"/>
</dbReference>
<dbReference type="EMBL" id="CP121694">
    <property type="protein sequence ID" value="WRO20420.1"/>
    <property type="molecule type" value="Genomic_DNA"/>
</dbReference>
<feature type="domain" description="HD/PDEase" evidence="1">
    <location>
        <begin position="29"/>
        <end position="149"/>
    </location>
</feature>
<evidence type="ECO:0000313" key="3">
    <source>
        <dbReference type="Proteomes" id="UP001329915"/>
    </source>
</evidence>
<organism evidence="2 3">
    <name type="scientific">Metallumcola ferriviriculae</name>
    <dbReference type="NCBI Taxonomy" id="3039180"/>
    <lineage>
        <taxon>Bacteria</taxon>
        <taxon>Bacillati</taxon>
        <taxon>Bacillota</taxon>
        <taxon>Clostridia</taxon>
        <taxon>Neomoorellales</taxon>
        <taxon>Desulfitibacteraceae</taxon>
        <taxon>Metallumcola</taxon>
    </lineage>
</organism>
<dbReference type="InterPro" id="IPR003607">
    <property type="entry name" value="HD/PDEase_dom"/>
</dbReference>
<reference evidence="2 3" key="1">
    <citation type="submission" date="2023-04" db="EMBL/GenBank/DDBJ databases">
        <authorList>
            <person name="Hsu D."/>
        </authorList>
    </citation>
    <scope>NUCLEOTIDE SEQUENCE [LARGE SCALE GENOMIC DNA]</scope>
    <source>
        <strain evidence="2 3">MK1</strain>
    </source>
</reference>
<name>A0AAU0UJT8_9FIRM</name>
<dbReference type="SUPFAM" id="SSF109604">
    <property type="entry name" value="HD-domain/PDEase-like"/>
    <property type="match status" value="1"/>
</dbReference>
<accession>A0AAU0UJT8</accession>
<dbReference type="KEGG" id="dbc:MFMK1_000188"/>
<dbReference type="RefSeq" id="WP_366923318.1">
    <property type="nucleotide sequence ID" value="NZ_CP121694.1"/>
</dbReference>
<sequence length="162" mass="19148">MQRVRTLLADNEFKENIAKIASKEKERQFCRHDLHHFLDVARICYQLWLEEKCPDQENIDKEIIYTAALLHDIGRWQEYDGAGDHALISSEMAHTILERLGFNRGEISIITQAISVHRKINGRETVLGRMLYRADKLSRLCHVCPVQDECYKYHYLKEQDIY</sequence>
<evidence type="ECO:0000313" key="2">
    <source>
        <dbReference type="EMBL" id="WRO20420.1"/>
    </source>
</evidence>